<dbReference type="InterPro" id="IPR005546">
    <property type="entry name" value="Autotransporte_beta"/>
</dbReference>
<evidence type="ECO:0000256" key="7">
    <source>
        <dbReference type="ARBA" id="ARBA00022692"/>
    </source>
</evidence>
<dbReference type="SMART" id="SM00869">
    <property type="entry name" value="Autotransporter"/>
    <property type="match status" value="1"/>
</dbReference>
<evidence type="ECO:0000256" key="2">
    <source>
        <dbReference type="ARBA" id="ARBA00004416"/>
    </source>
</evidence>
<dbReference type="SUPFAM" id="SSF103515">
    <property type="entry name" value="Autotransporter"/>
    <property type="match status" value="1"/>
</dbReference>
<evidence type="ECO:0000256" key="10">
    <source>
        <dbReference type="ARBA" id="ARBA00023237"/>
    </source>
</evidence>
<organism evidence="12 13">
    <name type="scientific">Chlamydia suis</name>
    <dbReference type="NCBI Taxonomy" id="83559"/>
    <lineage>
        <taxon>Bacteria</taxon>
        <taxon>Pseudomonadati</taxon>
        <taxon>Chlamydiota</taxon>
        <taxon>Chlamydiia</taxon>
        <taxon>Chlamydiales</taxon>
        <taxon>Chlamydiaceae</taxon>
        <taxon>Chlamydia/Chlamydophila group</taxon>
        <taxon>Chlamydia</taxon>
    </lineage>
</organism>
<evidence type="ECO:0000256" key="1">
    <source>
        <dbReference type="ARBA" id="ARBA00004191"/>
    </source>
</evidence>
<dbReference type="Pfam" id="PF07548">
    <property type="entry name" value="ChlamPMP_M"/>
    <property type="match status" value="1"/>
</dbReference>
<proteinExistence type="inferred from homology"/>
<keyword evidence="6" id="KW-0964">Secreted</keyword>
<evidence type="ECO:0000256" key="6">
    <source>
        <dbReference type="ARBA" id="ARBA00022525"/>
    </source>
</evidence>
<keyword evidence="7" id="KW-0812">Transmembrane</keyword>
<dbReference type="InterPro" id="IPR003368">
    <property type="entry name" value="POMP_repeat"/>
</dbReference>
<sequence>MKKLSFFFFIGSSLLGIAREIPSQIFLVPTLVPAPTIGSVSTSSSLIGDTHNLTECHLDNLRYILASLQKTPNKGAVITVTDYLRFLDTQNEGIYFFKNLTPESGGVIGYTNPNHPTVEISDTVGPVIFENNTCFRAINRVQGDEAGNRAREGGAINASNIFINHNLGVVGFIKNFSYVKGGAISADTFSVKENQSCFLFMDNICIQTNTAGKGGAIHANTSNSFEKNNGDLLFVNNACCAGGAIFTPTCSLTGNRGNIIFYNNRCFKNVETQSNEPPDGGAIKVTTRLDITGNSGRVFFCENLTKNCGGAIYAPLINLVDNGPTYFMHNIANNKGGAIYITGTGTETSKISADRDAVIFNNNIVANVTNEAGTSTADNPPRRNALTIDSSSGGIELGAGQNQNLIFYDPIQITNAGVSVDFNKNSSQTGAVVFSGATVNSADFSPINLQTKTPATLTLSNGLLCIEDHAQLTVNNFTQTGGIVALGNGAVLSSYKNGNNTSASVTLNHIGLNLPSILKDGADIPTLWVEPTSTSQNSSTTYTADTSSTFSLNGATLSLIDENGNSPYESTDLSRALSSQPMLAISEASENQMQSESMDFSSVNVPHYGWQGLWTWGWAKVEDPTPTNQASVTDPEKANRYHRTLLLTWLPAGYVPSPKHKSPLIANTLWGNMLLATESLKNTSGQELLDRPFWGITGGGLGMMVYQDPRKNHPGFHMRTSGYSAGMIAGQTHTFSLRFSQAYTKLNERYAKNYVSSKNYSCQGEMLLSLQEGFLLTKLIGLYSYGDHSSHHFYTQGEDLLSQGKFQSQTLGGAVFVDLPLKPFGTSNLLTAPFLGAVGIYSSLSSFSEEGAYPRSFATKTPLVNVLIPIGVKGNFMNASHRPQAWTVELAYQPVLYRQEPKISTQLLASKGIWFGHGSPSSRHAMAYKISQKTQLLRFATLQLQYHGFYSSSTFCNYLNGEMSLRF</sequence>
<dbReference type="Pfam" id="PF02415">
    <property type="entry name" value="Chlam_PMP"/>
    <property type="match status" value="2"/>
</dbReference>
<name>A0ABX6IPY9_9CHLA</name>
<dbReference type="NCBIfam" id="TIGR01376">
    <property type="entry name" value="POMP_repeat"/>
    <property type="match status" value="4"/>
</dbReference>
<evidence type="ECO:0000256" key="5">
    <source>
        <dbReference type="ARBA" id="ARBA00022512"/>
    </source>
</evidence>
<reference evidence="12" key="1">
    <citation type="submission" date="2019-01" db="EMBL/GenBank/DDBJ databases">
        <title>Whole genome sequencing and annotation enables comparative genome analysis that reveals unique features of the Chlamydia suis R19 Genome.</title>
        <authorList>
            <person name="Dimond Z.E."/>
        </authorList>
    </citation>
    <scope>NUCLEOTIDE SEQUENCE [LARGE SCALE GENOMIC DNA]</scope>
    <source>
        <strain evidence="12">R19</strain>
    </source>
</reference>
<evidence type="ECO:0000256" key="4">
    <source>
        <dbReference type="ARBA" id="ARBA00022452"/>
    </source>
</evidence>
<keyword evidence="9" id="KW-0472">Membrane</keyword>
<keyword evidence="4" id="KW-1134">Transmembrane beta strand</keyword>
<keyword evidence="10" id="KW-0998">Cell outer membrane</keyword>
<evidence type="ECO:0000313" key="12">
    <source>
        <dbReference type="EMBL" id="QHP83159.1"/>
    </source>
</evidence>
<feature type="domain" description="Autotransporter" evidence="11">
    <location>
        <begin position="686"/>
        <end position="967"/>
    </location>
</feature>
<evidence type="ECO:0000256" key="3">
    <source>
        <dbReference type="ARBA" id="ARBA00007542"/>
    </source>
</evidence>
<comment type="similarity">
    <text evidence="3">Belongs to the PMP outer membrane protein family.</text>
</comment>
<dbReference type="Gene3D" id="2.40.128.130">
    <property type="entry name" value="Autotransporter beta-domain"/>
    <property type="match status" value="1"/>
</dbReference>
<accession>A0ABX6IPY9</accession>
<evidence type="ECO:0000313" key="13">
    <source>
        <dbReference type="Proteomes" id="UP000512184"/>
    </source>
</evidence>
<protein>
    <recommendedName>
        <fullName evidence="11">Autotransporter domain-containing protein</fullName>
    </recommendedName>
</protein>
<dbReference type="InterPro" id="IPR036709">
    <property type="entry name" value="Autotransporte_beta_dom_sf"/>
</dbReference>
<dbReference type="Pfam" id="PF03797">
    <property type="entry name" value="Autotransporter"/>
    <property type="match status" value="1"/>
</dbReference>
<evidence type="ECO:0000259" key="11">
    <source>
        <dbReference type="PROSITE" id="PS51208"/>
    </source>
</evidence>
<dbReference type="InterPro" id="IPR011427">
    <property type="entry name" value="Polymorphic_membr_middle"/>
</dbReference>
<keyword evidence="8" id="KW-0732">Signal</keyword>
<dbReference type="PROSITE" id="PS51208">
    <property type="entry name" value="AUTOTRANSPORTER"/>
    <property type="match status" value="1"/>
</dbReference>
<evidence type="ECO:0000256" key="9">
    <source>
        <dbReference type="ARBA" id="ARBA00023136"/>
    </source>
</evidence>
<comment type="subcellular location">
    <subcellularLocation>
        <location evidence="2">Cell outer membrane</location>
        <topology evidence="2">Peripheral membrane protein</topology>
        <orientation evidence="2">Extracellular side</orientation>
    </subcellularLocation>
    <subcellularLocation>
        <location evidence="1">Secreted</location>
        <location evidence="1">Cell wall</location>
    </subcellularLocation>
</comment>
<dbReference type="RefSeq" id="WP_181389219.1">
    <property type="nucleotide sequence ID" value="NZ_CP035278.1"/>
</dbReference>
<gene>
    <name evidence="12" type="primary">hypothetical protein</name>
    <name evidence="12" type="ORF">Chls_284</name>
</gene>
<dbReference type="Proteomes" id="UP000512184">
    <property type="component" value="Chromosome"/>
</dbReference>
<dbReference type="EMBL" id="CP035278">
    <property type="protein sequence ID" value="QHP83159.1"/>
    <property type="molecule type" value="Genomic_DNA"/>
</dbReference>
<evidence type="ECO:0000256" key="8">
    <source>
        <dbReference type="ARBA" id="ARBA00022729"/>
    </source>
</evidence>
<keyword evidence="5" id="KW-0134">Cell wall</keyword>
<keyword evidence="13" id="KW-1185">Reference proteome</keyword>